<dbReference type="PANTHER" id="PTHR31389">
    <property type="entry name" value="LD39211P"/>
    <property type="match status" value="1"/>
</dbReference>
<gene>
    <name evidence="2" type="ORF">RRG08_063351</name>
</gene>
<evidence type="ECO:0000313" key="3">
    <source>
        <dbReference type="Proteomes" id="UP001283361"/>
    </source>
</evidence>
<feature type="compositionally biased region" description="Polar residues" evidence="1">
    <location>
        <begin position="92"/>
        <end position="101"/>
    </location>
</feature>
<name>A0AAE1B2E3_9GAST</name>
<dbReference type="InterPro" id="IPR012444">
    <property type="entry name" value="DUF1647"/>
</dbReference>
<dbReference type="EMBL" id="JAWDGP010000692">
    <property type="protein sequence ID" value="KAK3798337.1"/>
    <property type="molecule type" value="Genomic_DNA"/>
</dbReference>
<comment type="caution">
    <text evidence="2">The sequence shown here is derived from an EMBL/GenBank/DDBJ whole genome shotgun (WGS) entry which is preliminary data.</text>
</comment>
<feature type="region of interest" description="Disordered" evidence="1">
    <location>
        <begin position="77"/>
        <end position="148"/>
    </location>
</feature>
<reference evidence="2" key="1">
    <citation type="journal article" date="2023" name="G3 (Bethesda)">
        <title>A reference genome for the long-term kleptoplast-retaining sea slug Elysia crispata morphotype clarki.</title>
        <authorList>
            <person name="Eastman K.E."/>
            <person name="Pendleton A.L."/>
            <person name="Shaikh M.A."/>
            <person name="Suttiyut T."/>
            <person name="Ogas R."/>
            <person name="Tomko P."/>
            <person name="Gavelis G."/>
            <person name="Widhalm J.R."/>
            <person name="Wisecaver J.H."/>
        </authorList>
    </citation>
    <scope>NUCLEOTIDE SEQUENCE</scope>
    <source>
        <strain evidence="2">ECLA1</strain>
    </source>
</reference>
<evidence type="ECO:0000313" key="2">
    <source>
        <dbReference type="EMBL" id="KAK3798337.1"/>
    </source>
</evidence>
<dbReference type="AlphaFoldDB" id="A0AAE1B2E3"/>
<organism evidence="2 3">
    <name type="scientific">Elysia crispata</name>
    <name type="common">lettuce slug</name>
    <dbReference type="NCBI Taxonomy" id="231223"/>
    <lineage>
        <taxon>Eukaryota</taxon>
        <taxon>Metazoa</taxon>
        <taxon>Spiralia</taxon>
        <taxon>Lophotrochozoa</taxon>
        <taxon>Mollusca</taxon>
        <taxon>Gastropoda</taxon>
        <taxon>Heterobranchia</taxon>
        <taxon>Euthyneura</taxon>
        <taxon>Panpulmonata</taxon>
        <taxon>Sacoglossa</taxon>
        <taxon>Placobranchoidea</taxon>
        <taxon>Plakobranchidae</taxon>
        <taxon>Elysia</taxon>
    </lineage>
</organism>
<dbReference type="PANTHER" id="PTHR31389:SF4">
    <property type="entry name" value="LD39211P"/>
    <property type="match status" value="1"/>
</dbReference>
<protein>
    <submittedName>
        <fullName evidence="2">Uncharacterized protein</fullName>
    </submittedName>
</protein>
<keyword evidence="3" id="KW-1185">Reference proteome</keyword>
<sequence length="503" mass="57865">MKTLSSRSFAGVYTLLLLFITFLALYTSRGYLDTPHTAVLSRGMRKEKQFQHWKMDKLEPSPDSGTQPPLLDSLQISQVDGPETSVERTVTKPYSYNTENGTVGPRSDVLEPEAERSRADADATETYVEDPESDVQGLENGSNAAGSDVARTVLTSNASMVPELARKLRETLELPNDSNPRKIKLLCGHIDYRKNTYKFHKPCLQAKCNERFNRTYEDRLKDVLLSPRYQLNGSQLEAILSLGRDVRKSDVIIASAVSSNHYNEMQMMFKNLHETVFPTLRNFQVILFDIGLSPEERRQTEKKCRCQVITFNFDLFPPHVLDRHCYAWKPLIVRALIARAKKLVIWQDASVRWMPRFKVILERAKVYGLQMFVGGGDKVTANTLRETFEYMQEQECVFESVSEIANAVALFRADVFNTLAVLTPWSRCALEPSCICPQDPAIVRYCRRLRPQRCHRFDQSALTLFLGKLFYDQRYKIEIQEHHKHVDLQRNTVAPDYFQKSSR</sequence>
<proteinExistence type="predicted"/>
<dbReference type="Proteomes" id="UP001283361">
    <property type="component" value="Unassembled WGS sequence"/>
</dbReference>
<dbReference type="Pfam" id="PF07801">
    <property type="entry name" value="DUF1647"/>
    <property type="match status" value="1"/>
</dbReference>
<accession>A0AAE1B2E3</accession>
<evidence type="ECO:0000256" key="1">
    <source>
        <dbReference type="SAM" id="MobiDB-lite"/>
    </source>
</evidence>